<reference evidence="1 3" key="1">
    <citation type="submission" date="2016-09" db="EMBL/GenBank/DDBJ databases">
        <title>Lactobacillus reuteri KLR3006, genome sequencing and assembly.</title>
        <authorList>
            <person name="Lee J.-Y."/>
            <person name="Kim E.B."/>
            <person name="Choi Y.-J."/>
        </authorList>
    </citation>
    <scope>NUCLEOTIDE SEQUENCE [LARGE SCALE GENOMIC DNA]</scope>
    <source>
        <strain evidence="1 3">KLR3006</strain>
    </source>
</reference>
<name>A0A1Y2UEP4_LIMRT</name>
<evidence type="ECO:0000313" key="2">
    <source>
        <dbReference type="EMBL" id="OUN46024.1"/>
    </source>
</evidence>
<evidence type="ECO:0000313" key="4">
    <source>
        <dbReference type="Proteomes" id="UP000195868"/>
    </source>
</evidence>
<reference evidence="4" key="2">
    <citation type="submission" date="2017-04" db="EMBL/GenBank/DDBJ databases">
        <title>Function of individual gut microbiota members based on whole genome sequencing of pure cultures obtained from chicken caecum.</title>
        <authorList>
            <person name="Medvecky M."/>
            <person name="Cejkova D."/>
            <person name="Polansky O."/>
            <person name="Karasova D."/>
            <person name="Kubasova T."/>
            <person name="Cizek A."/>
            <person name="Rychlik I."/>
        </authorList>
    </citation>
    <scope>NUCLEOTIDE SEQUENCE [LARGE SCALE GENOMIC DNA]</scope>
    <source>
        <strain evidence="4">An71</strain>
    </source>
</reference>
<evidence type="ECO:0000313" key="1">
    <source>
        <dbReference type="EMBL" id="OTA81384.1"/>
    </source>
</evidence>
<comment type="caution">
    <text evidence="2">The sequence shown here is derived from an EMBL/GenBank/DDBJ whole genome shotgun (WGS) entry which is preliminary data.</text>
</comment>
<dbReference type="EMBL" id="NFHN01000036">
    <property type="protein sequence ID" value="OUN46024.1"/>
    <property type="molecule type" value="Genomic_DNA"/>
</dbReference>
<dbReference type="Proteomes" id="UP000194219">
    <property type="component" value="Unassembled WGS sequence"/>
</dbReference>
<accession>A0A1Y2UEP4</accession>
<reference evidence="2" key="3">
    <citation type="journal article" date="2018" name="BMC Genomics">
        <title>Whole genome sequencing and function prediction of 133 gut anaerobes isolated from chicken caecum in pure cultures.</title>
        <authorList>
            <person name="Medvecky M."/>
            <person name="Cejkova D."/>
            <person name="Polansky O."/>
            <person name="Karasova D."/>
            <person name="Kubasova T."/>
            <person name="Cizek A."/>
            <person name="Rychlik I."/>
        </authorList>
    </citation>
    <scope>NUCLEOTIDE SEQUENCE</scope>
    <source>
        <strain evidence="2">An71</strain>
    </source>
</reference>
<organism evidence="2 4">
    <name type="scientific">Limosilactobacillus reuteri</name>
    <name type="common">Lactobacillus reuteri</name>
    <dbReference type="NCBI Taxonomy" id="1598"/>
    <lineage>
        <taxon>Bacteria</taxon>
        <taxon>Bacillati</taxon>
        <taxon>Bacillota</taxon>
        <taxon>Bacilli</taxon>
        <taxon>Lactobacillales</taxon>
        <taxon>Lactobacillaceae</taxon>
        <taxon>Limosilactobacillus</taxon>
    </lineage>
</organism>
<gene>
    <name evidence="2" type="ORF">B5G22_08385</name>
    <name evidence="1" type="ORF">BHL83_09685</name>
</gene>
<dbReference type="RefSeq" id="WP_086118188.1">
    <property type="nucleotide sequence ID" value="NZ_CP054657.1"/>
</dbReference>
<dbReference type="EMBL" id="MIMV01000249">
    <property type="protein sequence ID" value="OTA81384.1"/>
    <property type="molecule type" value="Genomic_DNA"/>
</dbReference>
<proteinExistence type="predicted"/>
<dbReference type="AlphaFoldDB" id="A0A1Y2UEP4"/>
<evidence type="ECO:0000313" key="3">
    <source>
        <dbReference type="Proteomes" id="UP000194219"/>
    </source>
</evidence>
<dbReference type="Proteomes" id="UP000195868">
    <property type="component" value="Unassembled WGS sequence"/>
</dbReference>
<protein>
    <submittedName>
        <fullName evidence="2">Uncharacterized protein</fullName>
    </submittedName>
</protein>
<sequence>MEIWVDHYYADHLKEGVMLYAPYIQSGAYDIEEVQKINDIADRLVGLQFLFEDAYRERTGEELGVDLPDQIKRLTDLLIFTTTDNKQIFIPSKRNFAINSESTLKLINYMMKEELSVDFNEGYQYGFIDLYGAREDRCGKDYKKYGKLVQKLAGSNLANLNSGIESMVDDAIKLSNQPWK</sequence>